<evidence type="ECO:0000313" key="5">
    <source>
        <dbReference type="Proteomes" id="UP001174677"/>
    </source>
</evidence>
<dbReference type="InterPro" id="IPR021099">
    <property type="entry name" value="PORR_domain"/>
</dbReference>
<organism evidence="4 5">
    <name type="scientific">Hevea brasiliensis</name>
    <name type="common">Para rubber tree</name>
    <name type="synonym">Siphonia brasiliensis</name>
    <dbReference type="NCBI Taxonomy" id="3981"/>
    <lineage>
        <taxon>Eukaryota</taxon>
        <taxon>Viridiplantae</taxon>
        <taxon>Streptophyta</taxon>
        <taxon>Embryophyta</taxon>
        <taxon>Tracheophyta</taxon>
        <taxon>Spermatophyta</taxon>
        <taxon>Magnoliopsida</taxon>
        <taxon>eudicotyledons</taxon>
        <taxon>Gunneridae</taxon>
        <taxon>Pentapetalae</taxon>
        <taxon>rosids</taxon>
        <taxon>fabids</taxon>
        <taxon>Malpighiales</taxon>
        <taxon>Euphorbiaceae</taxon>
        <taxon>Crotonoideae</taxon>
        <taxon>Micrandreae</taxon>
        <taxon>Hevea</taxon>
    </lineage>
</organism>
<feature type="domain" description="PORR" evidence="3">
    <location>
        <begin position="154"/>
        <end position="199"/>
    </location>
</feature>
<name>A0ABQ9KQG1_HEVBR</name>
<proteinExistence type="predicted"/>
<feature type="domain" description="PORR" evidence="3">
    <location>
        <begin position="21"/>
        <end position="150"/>
    </location>
</feature>
<accession>A0ABQ9KQG1</accession>
<feature type="chain" id="PRO_5046538504" description="PORR domain-containing protein" evidence="2">
    <location>
        <begin position="22"/>
        <end position="282"/>
    </location>
</feature>
<comment type="caution">
    <text evidence="4">The sequence shown here is derived from an EMBL/GenBank/DDBJ whole genome shotgun (WGS) entry which is preliminary data.</text>
</comment>
<dbReference type="PANTHER" id="PTHR31476">
    <property type="entry name" value="PROTEIN WHAT'S THIS FACTOR 1 HOMOLOG, CHLOROPLASTIC"/>
    <property type="match status" value="1"/>
</dbReference>
<dbReference type="InterPro" id="IPR045040">
    <property type="entry name" value="PORR_fam"/>
</dbReference>
<evidence type="ECO:0000259" key="3">
    <source>
        <dbReference type="Pfam" id="PF11955"/>
    </source>
</evidence>
<sequence>MRKIIGHVVFCLHFLLLPLQTKVLMVSRINKIPLRILGDIKWDLGLPEDYAKSIVPEFPDCFRVVGNKNLSYGLDSDLELELVCWKAMRGKMDYKKGKHIAFPMQLSKGFEMDKQLKKWFDDWQKLHYISPYENAAHLQPRTYESDKEHCFTIQGYFYLLSKMGTDTVVLREAYKRGLLLEKNPPMSIRSRYIHLMNTVTEDKKAIGVPGGTKQEMKSVPDSKNKETKMIAGIKWRQRLVQKHHGMTNDKLQSKDPNRDRLTSLKSKGNLLTERRTAAQMKT</sequence>
<keyword evidence="2" id="KW-0732">Signal</keyword>
<gene>
    <name evidence="4" type="ORF">P3X46_028336</name>
</gene>
<protein>
    <recommendedName>
        <fullName evidence="3">PORR domain-containing protein</fullName>
    </recommendedName>
</protein>
<feature type="signal peptide" evidence="2">
    <location>
        <begin position="1"/>
        <end position="21"/>
    </location>
</feature>
<keyword evidence="5" id="KW-1185">Reference proteome</keyword>
<evidence type="ECO:0000256" key="1">
    <source>
        <dbReference type="SAM" id="MobiDB-lite"/>
    </source>
</evidence>
<dbReference type="EMBL" id="JARPOI010000016">
    <property type="protein sequence ID" value="KAJ9146016.1"/>
    <property type="molecule type" value="Genomic_DNA"/>
</dbReference>
<feature type="compositionally biased region" description="Basic and acidic residues" evidence="1">
    <location>
        <begin position="214"/>
        <end position="224"/>
    </location>
</feature>
<evidence type="ECO:0000256" key="2">
    <source>
        <dbReference type="SAM" id="SignalP"/>
    </source>
</evidence>
<reference evidence="4" key="1">
    <citation type="journal article" date="2023" name="Plant Biotechnol. J.">
        <title>Chromosome-level wild Hevea brasiliensis genome provides new tools for genomic-assisted breeding and valuable loci to elevate rubber yield.</title>
        <authorList>
            <person name="Cheng H."/>
            <person name="Song X."/>
            <person name="Hu Y."/>
            <person name="Wu T."/>
            <person name="Yang Q."/>
            <person name="An Z."/>
            <person name="Feng S."/>
            <person name="Deng Z."/>
            <person name="Wu W."/>
            <person name="Zeng X."/>
            <person name="Tu M."/>
            <person name="Wang X."/>
            <person name="Huang H."/>
        </authorList>
    </citation>
    <scope>NUCLEOTIDE SEQUENCE</scope>
    <source>
        <strain evidence="4">MT/VB/25A 57/8</strain>
    </source>
</reference>
<dbReference type="Proteomes" id="UP001174677">
    <property type="component" value="Chromosome 16"/>
</dbReference>
<feature type="region of interest" description="Disordered" evidence="1">
    <location>
        <begin position="244"/>
        <end position="282"/>
    </location>
</feature>
<feature type="compositionally biased region" description="Basic and acidic residues" evidence="1">
    <location>
        <begin position="251"/>
        <end position="262"/>
    </location>
</feature>
<feature type="region of interest" description="Disordered" evidence="1">
    <location>
        <begin position="205"/>
        <end position="224"/>
    </location>
</feature>
<dbReference type="Pfam" id="PF11955">
    <property type="entry name" value="PORR"/>
    <property type="match status" value="2"/>
</dbReference>
<evidence type="ECO:0000313" key="4">
    <source>
        <dbReference type="EMBL" id="KAJ9146016.1"/>
    </source>
</evidence>
<dbReference type="PANTHER" id="PTHR31476:SF16">
    <property type="entry name" value="F14O23.23 PROTEIN"/>
    <property type="match status" value="1"/>
</dbReference>